<dbReference type="FunFam" id="1.10.510.10:FF:000358">
    <property type="entry name" value="Putative leucine-rich repeat receptor-like serine/threonine-protein kinase"/>
    <property type="match status" value="1"/>
</dbReference>
<keyword evidence="5" id="KW-1003">Cell membrane</keyword>
<dbReference type="SUPFAM" id="SSF52047">
    <property type="entry name" value="RNI-like"/>
    <property type="match status" value="2"/>
</dbReference>
<keyword evidence="15 22" id="KW-0067">ATP-binding</keyword>
<evidence type="ECO:0000313" key="26">
    <source>
        <dbReference type="Proteomes" id="UP000653305"/>
    </source>
</evidence>
<comment type="subcellular location">
    <subcellularLocation>
        <location evidence="1">Cell membrane</location>
        <topology evidence="1">Single-pass type I membrane protein</topology>
    </subcellularLocation>
</comment>
<dbReference type="InterPro" id="IPR032675">
    <property type="entry name" value="LRR_dom_sf"/>
</dbReference>
<evidence type="ECO:0000256" key="8">
    <source>
        <dbReference type="ARBA" id="ARBA00022614"/>
    </source>
</evidence>
<dbReference type="InterPro" id="IPR001611">
    <property type="entry name" value="Leu-rich_rpt"/>
</dbReference>
<evidence type="ECO:0000256" key="10">
    <source>
        <dbReference type="ARBA" id="ARBA00022692"/>
    </source>
</evidence>
<dbReference type="GO" id="GO:0005886">
    <property type="term" value="C:plasma membrane"/>
    <property type="evidence" value="ECO:0007669"/>
    <property type="project" value="UniProtKB-SubCell"/>
</dbReference>
<evidence type="ECO:0000256" key="22">
    <source>
        <dbReference type="PROSITE-ProRule" id="PRU10141"/>
    </source>
</evidence>
<comment type="catalytic activity">
    <reaction evidence="20">
        <text>L-threonyl-[protein] + ATP = O-phospho-L-threonyl-[protein] + ADP + H(+)</text>
        <dbReference type="Rhea" id="RHEA:46608"/>
        <dbReference type="Rhea" id="RHEA-COMP:11060"/>
        <dbReference type="Rhea" id="RHEA-COMP:11605"/>
        <dbReference type="ChEBI" id="CHEBI:15378"/>
        <dbReference type="ChEBI" id="CHEBI:30013"/>
        <dbReference type="ChEBI" id="CHEBI:30616"/>
        <dbReference type="ChEBI" id="CHEBI:61977"/>
        <dbReference type="ChEBI" id="CHEBI:456216"/>
        <dbReference type="EC" id="2.7.11.1"/>
    </reaction>
</comment>
<keyword evidence="9" id="KW-0808">Transferase</keyword>
<name>A0A830CW98_9LAMI</name>
<comment type="catalytic activity">
    <reaction evidence="21">
        <text>L-seryl-[protein] + ATP = O-phospho-L-seryl-[protein] + ADP + H(+)</text>
        <dbReference type="Rhea" id="RHEA:17989"/>
        <dbReference type="Rhea" id="RHEA-COMP:9863"/>
        <dbReference type="Rhea" id="RHEA-COMP:11604"/>
        <dbReference type="ChEBI" id="CHEBI:15378"/>
        <dbReference type="ChEBI" id="CHEBI:29999"/>
        <dbReference type="ChEBI" id="CHEBI:30616"/>
        <dbReference type="ChEBI" id="CHEBI:83421"/>
        <dbReference type="ChEBI" id="CHEBI:456216"/>
        <dbReference type="EC" id="2.7.11.1"/>
    </reaction>
</comment>
<dbReference type="InterPro" id="IPR013210">
    <property type="entry name" value="LRR_N_plant-typ"/>
</dbReference>
<evidence type="ECO:0000256" key="17">
    <source>
        <dbReference type="ARBA" id="ARBA00023136"/>
    </source>
</evidence>
<keyword evidence="10 23" id="KW-0812">Transmembrane</keyword>
<dbReference type="SMART" id="SM00220">
    <property type="entry name" value="S_TKc"/>
    <property type="match status" value="1"/>
</dbReference>
<keyword evidence="18 25" id="KW-0675">Receptor</keyword>
<dbReference type="GO" id="GO:0006952">
    <property type="term" value="P:defense response"/>
    <property type="evidence" value="ECO:0007669"/>
    <property type="project" value="UniProtKB-ARBA"/>
</dbReference>
<evidence type="ECO:0000256" key="2">
    <source>
        <dbReference type="ARBA" id="ARBA00008684"/>
    </source>
</evidence>
<gene>
    <name evidence="25" type="ORF">PHJA_002491500</name>
</gene>
<evidence type="ECO:0000256" key="12">
    <source>
        <dbReference type="ARBA" id="ARBA00022737"/>
    </source>
</evidence>
<dbReference type="Pfam" id="PF13855">
    <property type="entry name" value="LRR_8"/>
    <property type="match status" value="3"/>
</dbReference>
<evidence type="ECO:0000256" key="1">
    <source>
        <dbReference type="ARBA" id="ARBA00004251"/>
    </source>
</evidence>
<dbReference type="GO" id="GO:0004674">
    <property type="term" value="F:protein serine/threonine kinase activity"/>
    <property type="evidence" value="ECO:0007669"/>
    <property type="project" value="UniProtKB-KW"/>
</dbReference>
<keyword evidence="14 25" id="KW-0418">Kinase</keyword>
<dbReference type="Pfam" id="PF00560">
    <property type="entry name" value="LRR_1"/>
    <property type="match status" value="10"/>
</dbReference>
<evidence type="ECO:0000256" key="21">
    <source>
        <dbReference type="ARBA" id="ARBA00048679"/>
    </source>
</evidence>
<dbReference type="GO" id="GO:0051707">
    <property type="term" value="P:response to other organism"/>
    <property type="evidence" value="ECO:0007669"/>
    <property type="project" value="UniProtKB-ARBA"/>
</dbReference>
<dbReference type="EMBL" id="BMAC01000835">
    <property type="protein sequence ID" value="GFQ03477.1"/>
    <property type="molecule type" value="Genomic_DNA"/>
</dbReference>
<evidence type="ECO:0000256" key="3">
    <source>
        <dbReference type="ARBA" id="ARBA00009592"/>
    </source>
</evidence>
<evidence type="ECO:0000256" key="15">
    <source>
        <dbReference type="ARBA" id="ARBA00022840"/>
    </source>
</evidence>
<keyword evidence="17 23" id="KW-0472">Membrane</keyword>
<dbReference type="InterPro" id="IPR000719">
    <property type="entry name" value="Prot_kinase_dom"/>
</dbReference>
<dbReference type="PRINTS" id="PR00019">
    <property type="entry name" value="LEURICHRPT"/>
</dbReference>
<dbReference type="AlphaFoldDB" id="A0A830CW98"/>
<reference evidence="25" key="1">
    <citation type="submission" date="2020-07" db="EMBL/GenBank/DDBJ databases">
        <title>Ethylene signaling mediates host invasion by parasitic plants.</title>
        <authorList>
            <person name="Yoshida S."/>
        </authorList>
    </citation>
    <scope>NUCLEOTIDE SEQUENCE</scope>
    <source>
        <strain evidence="25">Okayama</strain>
    </source>
</reference>
<keyword evidence="11" id="KW-0732">Signal</keyword>
<dbReference type="EC" id="2.7.11.1" evidence="4"/>
<dbReference type="SUPFAM" id="SSF52058">
    <property type="entry name" value="L domain-like"/>
    <property type="match status" value="1"/>
</dbReference>
<dbReference type="InterPro" id="IPR011009">
    <property type="entry name" value="Kinase-like_dom_sf"/>
</dbReference>
<dbReference type="PANTHER" id="PTHR27008:SF602">
    <property type="entry name" value="LRR RECEPTOR-LIKE SERINE_THREONINE-PROTEIN KINASE EFR"/>
    <property type="match status" value="1"/>
</dbReference>
<dbReference type="Pfam" id="PF00069">
    <property type="entry name" value="Pkinase"/>
    <property type="match status" value="1"/>
</dbReference>
<evidence type="ECO:0000256" key="6">
    <source>
        <dbReference type="ARBA" id="ARBA00022527"/>
    </source>
</evidence>
<dbReference type="PROSITE" id="PS00107">
    <property type="entry name" value="PROTEIN_KINASE_ATP"/>
    <property type="match status" value="1"/>
</dbReference>
<comment type="caution">
    <text evidence="25">The sequence shown here is derived from an EMBL/GenBank/DDBJ whole genome shotgun (WGS) entry which is preliminary data.</text>
</comment>
<evidence type="ECO:0000256" key="7">
    <source>
        <dbReference type="ARBA" id="ARBA00022553"/>
    </source>
</evidence>
<dbReference type="InterPro" id="IPR051809">
    <property type="entry name" value="Plant_receptor-like_S/T_kinase"/>
</dbReference>
<evidence type="ECO:0000256" key="16">
    <source>
        <dbReference type="ARBA" id="ARBA00022989"/>
    </source>
</evidence>
<keyword evidence="8" id="KW-0433">Leucine-rich repeat</keyword>
<comment type="similarity">
    <text evidence="3">Belongs to the RLP family.</text>
</comment>
<dbReference type="Gene3D" id="3.30.200.20">
    <property type="entry name" value="Phosphorylase Kinase, domain 1"/>
    <property type="match status" value="1"/>
</dbReference>
<keyword evidence="13 22" id="KW-0547">Nucleotide-binding</keyword>
<dbReference type="Proteomes" id="UP000653305">
    <property type="component" value="Unassembled WGS sequence"/>
</dbReference>
<feature type="transmembrane region" description="Helical" evidence="23">
    <location>
        <begin position="799"/>
        <end position="821"/>
    </location>
</feature>
<dbReference type="PROSITE" id="PS00108">
    <property type="entry name" value="PROTEIN_KINASE_ST"/>
    <property type="match status" value="1"/>
</dbReference>
<keyword evidence="19" id="KW-0325">Glycoprotein</keyword>
<organism evidence="25 26">
    <name type="scientific">Phtheirospermum japonicum</name>
    <dbReference type="NCBI Taxonomy" id="374723"/>
    <lineage>
        <taxon>Eukaryota</taxon>
        <taxon>Viridiplantae</taxon>
        <taxon>Streptophyta</taxon>
        <taxon>Embryophyta</taxon>
        <taxon>Tracheophyta</taxon>
        <taxon>Spermatophyta</taxon>
        <taxon>Magnoliopsida</taxon>
        <taxon>eudicotyledons</taxon>
        <taxon>Gunneridae</taxon>
        <taxon>Pentapetalae</taxon>
        <taxon>asterids</taxon>
        <taxon>lamiids</taxon>
        <taxon>Lamiales</taxon>
        <taxon>Orobanchaceae</taxon>
        <taxon>Orobanchaceae incertae sedis</taxon>
        <taxon>Phtheirospermum</taxon>
    </lineage>
</organism>
<accession>A0A830CW98</accession>
<dbReference type="FunFam" id="3.80.10.10:FF:000041">
    <property type="entry name" value="LRR receptor-like serine/threonine-protein kinase ERECTA"/>
    <property type="match status" value="1"/>
</dbReference>
<dbReference type="PROSITE" id="PS50011">
    <property type="entry name" value="PROTEIN_KINASE_DOM"/>
    <property type="match status" value="1"/>
</dbReference>
<dbReference type="Gene3D" id="3.80.10.10">
    <property type="entry name" value="Ribonuclease Inhibitor"/>
    <property type="match status" value="5"/>
</dbReference>
<dbReference type="InterPro" id="IPR008271">
    <property type="entry name" value="Ser/Thr_kinase_AS"/>
</dbReference>
<evidence type="ECO:0000256" key="5">
    <source>
        <dbReference type="ARBA" id="ARBA00022475"/>
    </source>
</evidence>
<evidence type="ECO:0000256" key="4">
    <source>
        <dbReference type="ARBA" id="ARBA00012513"/>
    </source>
</evidence>
<dbReference type="GO" id="GO:0005524">
    <property type="term" value="F:ATP binding"/>
    <property type="evidence" value="ECO:0007669"/>
    <property type="project" value="UniProtKB-UniRule"/>
</dbReference>
<dbReference type="PROSITE" id="PS51450">
    <property type="entry name" value="LRR"/>
    <property type="match status" value="1"/>
</dbReference>
<dbReference type="InterPro" id="IPR003591">
    <property type="entry name" value="Leu-rich_rpt_typical-subtyp"/>
</dbReference>
<evidence type="ECO:0000256" key="14">
    <source>
        <dbReference type="ARBA" id="ARBA00022777"/>
    </source>
</evidence>
<evidence type="ECO:0000256" key="9">
    <source>
        <dbReference type="ARBA" id="ARBA00022679"/>
    </source>
</evidence>
<dbReference type="Gene3D" id="1.10.510.10">
    <property type="entry name" value="Transferase(Phosphotransferase) domain 1"/>
    <property type="match status" value="1"/>
</dbReference>
<keyword evidence="26" id="KW-1185">Reference proteome</keyword>
<dbReference type="PANTHER" id="PTHR27008">
    <property type="entry name" value="OS04G0122200 PROTEIN"/>
    <property type="match status" value="1"/>
</dbReference>
<dbReference type="Pfam" id="PF23598">
    <property type="entry name" value="LRR_14"/>
    <property type="match status" value="1"/>
</dbReference>
<protein>
    <recommendedName>
        <fullName evidence="4">non-specific serine/threonine protein kinase</fullName>
        <ecNumber evidence="4">2.7.11.1</ecNumber>
    </recommendedName>
</protein>
<proteinExistence type="inferred from homology"/>
<evidence type="ECO:0000256" key="23">
    <source>
        <dbReference type="SAM" id="Phobius"/>
    </source>
</evidence>
<sequence>MAMSLITTITTDKSALLTLKSHLHLSPSHILSRNWSINSASVCDWVGVTCSSRHRRVSALDISTMGLSGNLVPHLGNLTFLVSLNLSNNTFHGVVPEELKQLRRLRVVDLSLNNLGGKIPPWLGSFSRLRILHLWNNSFIGFIPPSLSNASNLEILDMSFNPLRGQIPQEVGNLHNLKSLILRDNQLSGFVPLALFNLSKMVTLRLAGNALSGTLPADMCRNLPSLEMITLSRNELYGQIPSNISQCSRLQVLSLAFNEFGGPIPGDMGKLTMLEALYLGDNNLTGAIPEELGNLTFLDTLDMAGNQLAGRIPPRVFNISSLQYLSVFKNKLSGMLPVGMCSHLNQLEELRLNDNGISGRIPTRLYECSALRALNLGFNKLHGPVPPDIGNSTLLEVLDLTGNELKGEIPQEVGHLNNLEEIYLSENSLSGSIPLSLLNISTLRIISLGENQLSGNLAPDLGYKLPNLELLELFGNYLTSSDSSELSSFITSLTNCKYLRTLSLGQNPLNGILPASIGNLSSSLQYLSAYDCNLRSKIPEEIGNLTNLIELSLFWNQLTGPFPKSLGSLQSLQALYIEGNRIGGAIPNTICKLKNMYRLDLEGNQLHGAIPVCLGNITTLREIYLNSNKLNSNIPTSFWNLREVLTLDISNNSLVGSLPPEMANLKAAARIDLSLNQFSGVIPSAIGELQSLSSLNLSHNRLQGSIPESIANMINLETLDLSHNDLTGTIPKSLQKLLQLTHFNVSFNGLNGEIPFNRTFKNFTFESFMFNRGLCGDPKYHVPPCPSSSFRRSSRKTKILVLLMSLGTLFVLVVIMACIGIRRYQRKGQPATIPSINDFWSGGIQLTVSYYDLLIATEGYNESNLLGSGGFGSVYRGTLRNGKNVAVKVFNMQLECAFKSFEVECDVLRNLRHRNLCKVIGCCSNQDFKALVLEYMPCGSLEKWLYSHNHFLDAAQRISIMIDVACALEYLHEGYSSPVIHCDLKPSNILLDEDMTAHLCDFGVAKLLGDGESIVQTMTLATLSYIAPEYGTGGFVSVKCDVYSYGIILMEVFTRRRPTDECFAGNMSLRSWVKSSIPDALMDIVDSNLLRPAGEDHGRSQMLDCLSSVMELGLSCSVESPNERMNIKDVIAPLNKIKLKLLAI</sequence>
<evidence type="ECO:0000256" key="11">
    <source>
        <dbReference type="ARBA" id="ARBA00022729"/>
    </source>
</evidence>
<dbReference type="FunFam" id="3.80.10.10:FF:000288">
    <property type="entry name" value="LRR receptor-like serine/threonine-protein kinase EFR"/>
    <property type="match status" value="1"/>
</dbReference>
<dbReference type="OrthoDB" id="676979at2759"/>
<evidence type="ECO:0000256" key="20">
    <source>
        <dbReference type="ARBA" id="ARBA00047899"/>
    </source>
</evidence>
<dbReference type="FunFam" id="3.80.10.10:FF:000095">
    <property type="entry name" value="LRR receptor-like serine/threonine-protein kinase GSO1"/>
    <property type="match status" value="1"/>
</dbReference>
<keyword evidence="16 23" id="KW-1133">Transmembrane helix</keyword>
<dbReference type="InterPro" id="IPR055414">
    <property type="entry name" value="LRR_R13L4/SHOC2-like"/>
</dbReference>
<evidence type="ECO:0000256" key="18">
    <source>
        <dbReference type="ARBA" id="ARBA00023170"/>
    </source>
</evidence>
<dbReference type="SMART" id="SM00365">
    <property type="entry name" value="LRR_SD22"/>
    <property type="match status" value="7"/>
</dbReference>
<feature type="domain" description="Protein kinase" evidence="24">
    <location>
        <begin position="860"/>
        <end position="1142"/>
    </location>
</feature>
<keyword evidence="7" id="KW-0597">Phosphoprotein</keyword>
<keyword evidence="6" id="KW-0723">Serine/threonine-protein kinase</keyword>
<dbReference type="FunFam" id="3.80.10.10:FF:000275">
    <property type="entry name" value="Leucine-rich repeat receptor-like protein kinase"/>
    <property type="match status" value="1"/>
</dbReference>
<evidence type="ECO:0000259" key="24">
    <source>
        <dbReference type="PROSITE" id="PS50011"/>
    </source>
</evidence>
<dbReference type="SMART" id="SM00369">
    <property type="entry name" value="LRR_TYP"/>
    <property type="match status" value="16"/>
</dbReference>
<evidence type="ECO:0000256" key="19">
    <source>
        <dbReference type="ARBA" id="ARBA00023180"/>
    </source>
</evidence>
<dbReference type="FunFam" id="3.30.200.20:FF:000661">
    <property type="entry name" value="Serine-threonine protein kinase plant-type"/>
    <property type="match status" value="1"/>
</dbReference>
<keyword evidence="12" id="KW-0677">Repeat</keyword>
<dbReference type="Pfam" id="PF08263">
    <property type="entry name" value="LRRNT_2"/>
    <property type="match status" value="1"/>
</dbReference>
<dbReference type="CDD" id="cd14066">
    <property type="entry name" value="STKc_IRAK"/>
    <property type="match status" value="1"/>
</dbReference>
<comment type="similarity">
    <text evidence="2">Belongs to the protein kinase superfamily. Ser/Thr protein kinase family.</text>
</comment>
<evidence type="ECO:0000313" key="25">
    <source>
        <dbReference type="EMBL" id="GFQ03477.1"/>
    </source>
</evidence>
<dbReference type="SUPFAM" id="SSF56112">
    <property type="entry name" value="Protein kinase-like (PK-like)"/>
    <property type="match status" value="1"/>
</dbReference>
<feature type="binding site" evidence="22">
    <location>
        <position position="899"/>
    </location>
    <ligand>
        <name>ATP</name>
        <dbReference type="ChEBI" id="CHEBI:30616"/>
    </ligand>
</feature>
<dbReference type="InterPro" id="IPR017441">
    <property type="entry name" value="Protein_kinase_ATP_BS"/>
</dbReference>
<evidence type="ECO:0000256" key="13">
    <source>
        <dbReference type="ARBA" id="ARBA00022741"/>
    </source>
</evidence>